<dbReference type="SMART" id="SM00409">
    <property type="entry name" value="IG"/>
    <property type="match status" value="1"/>
</dbReference>
<accession>A0ABM0MWF6</accession>
<keyword evidence="4 12" id="KW-0732">Signal</keyword>
<keyword evidence="14" id="KW-1185">Reference proteome</keyword>
<evidence type="ECO:0000313" key="14">
    <source>
        <dbReference type="Proteomes" id="UP000694865"/>
    </source>
</evidence>
<sequence length="263" mass="29107">MTKLTALLVFLTAFTVFSIPNSVALEVETDPLHEGLVDESVVLKCSYDEPAKFADQYIYTWSYITEGSDKITIFINNGGEEQSFGEYAGRVSTAGDYASLQIDNLVISDTGNYECDVDFYVSGDQGVATTRLQVYQIVESVDILDIERGDYEFVQSGEMYTAICEAENGFPPARLEWYKDDELMSNGSESILDNMDGTYNTRSEVSFITLFEHDGAVVKCQSNQEPAIMDAYIDDYFILSVSGAGITSFSVVILLVSLLFSSL</sequence>
<dbReference type="Proteomes" id="UP000694865">
    <property type="component" value="Unplaced"/>
</dbReference>
<dbReference type="InterPro" id="IPR036179">
    <property type="entry name" value="Ig-like_dom_sf"/>
</dbReference>
<evidence type="ECO:0000256" key="12">
    <source>
        <dbReference type="SAM" id="SignalP"/>
    </source>
</evidence>
<organism evidence="14 15">
    <name type="scientific">Saccoglossus kowalevskii</name>
    <name type="common">Acorn worm</name>
    <dbReference type="NCBI Taxonomy" id="10224"/>
    <lineage>
        <taxon>Eukaryota</taxon>
        <taxon>Metazoa</taxon>
        <taxon>Hemichordata</taxon>
        <taxon>Enteropneusta</taxon>
        <taxon>Harrimaniidae</taxon>
        <taxon>Saccoglossus</taxon>
    </lineage>
</organism>
<keyword evidence="8 15" id="KW-0675">Receptor</keyword>
<dbReference type="PANTHER" id="PTHR25466:SF9">
    <property type="entry name" value="FIBRONECTIN TYPE-III DOMAIN-CONTAINING PROTEIN"/>
    <property type="match status" value="1"/>
</dbReference>
<dbReference type="InterPro" id="IPR013106">
    <property type="entry name" value="Ig_V-set"/>
</dbReference>
<evidence type="ECO:0000256" key="6">
    <source>
        <dbReference type="ARBA" id="ARBA00023136"/>
    </source>
</evidence>
<evidence type="ECO:0000313" key="15">
    <source>
        <dbReference type="RefSeq" id="XP_006824347.1"/>
    </source>
</evidence>
<dbReference type="InterPro" id="IPR007110">
    <property type="entry name" value="Ig-like_dom"/>
</dbReference>
<feature type="transmembrane region" description="Helical" evidence="11">
    <location>
        <begin position="236"/>
        <end position="260"/>
    </location>
</feature>
<evidence type="ECO:0000256" key="4">
    <source>
        <dbReference type="ARBA" id="ARBA00022729"/>
    </source>
</evidence>
<keyword evidence="7" id="KW-1015">Disulfide bond</keyword>
<evidence type="ECO:0000256" key="11">
    <source>
        <dbReference type="SAM" id="Phobius"/>
    </source>
</evidence>
<keyword evidence="6 11" id="KW-0472">Membrane</keyword>
<dbReference type="PROSITE" id="PS50835">
    <property type="entry name" value="IG_LIKE"/>
    <property type="match status" value="2"/>
</dbReference>
<evidence type="ECO:0000256" key="9">
    <source>
        <dbReference type="ARBA" id="ARBA00023180"/>
    </source>
</evidence>
<reference evidence="15" key="1">
    <citation type="submission" date="2025-08" db="UniProtKB">
        <authorList>
            <consortium name="RefSeq"/>
        </authorList>
    </citation>
    <scope>IDENTIFICATION</scope>
    <source>
        <tissue evidence="15">Testes</tissue>
    </source>
</reference>
<dbReference type="GeneID" id="100374443"/>
<feature type="domain" description="Ig-like" evidence="13">
    <location>
        <begin position="20"/>
        <end position="133"/>
    </location>
</feature>
<protein>
    <submittedName>
        <fullName evidence="15">Poliovirus receptor homolog</fullName>
    </submittedName>
</protein>
<dbReference type="RefSeq" id="XP_006824347.1">
    <property type="nucleotide sequence ID" value="XM_006824284.1"/>
</dbReference>
<keyword evidence="2" id="KW-1003">Cell membrane</keyword>
<dbReference type="SUPFAM" id="SSF48726">
    <property type="entry name" value="Immunoglobulin"/>
    <property type="match status" value="2"/>
</dbReference>
<keyword evidence="3 11" id="KW-0812">Transmembrane</keyword>
<dbReference type="InterPro" id="IPR013783">
    <property type="entry name" value="Ig-like_fold"/>
</dbReference>
<keyword evidence="5 11" id="KW-1133">Transmembrane helix</keyword>
<evidence type="ECO:0000259" key="13">
    <source>
        <dbReference type="PROSITE" id="PS50835"/>
    </source>
</evidence>
<feature type="chain" id="PRO_5046803755" evidence="12">
    <location>
        <begin position="19"/>
        <end position="263"/>
    </location>
</feature>
<evidence type="ECO:0000256" key="3">
    <source>
        <dbReference type="ARBA" id="ARBA00022692"/>
    </source>
</evidence>
<dbReference type="PANTHER" id="PTHR25466">
    <property type="entry name" value="T-LYMPHOCYTE ACTIVATION ANTIGEN"/>
    <property type="match status" value="1"/>
</dbReference>
<evidence type="ECO:0000256" key="5">
    <source>
        <dbReference type="ARBA" id="ARBA00022989"/>
    </source>
</evidence>
<evidence type="ECO:0000256" key="10">
    <source>
        <dbReference type="ARBA" id="ARBA00023319"/>
    </source>
</evidence>
<evidence type="ECO:0000256" key="2">
    <source>
        <dbReference type="ARBA" id="ARBA00022475"/>
    </source>
</evidence>
<name>A0ABM0MWF6_SACKO</name>
<dbReference type="InterPro" id="IPR003599">
    <property type="entry name" value="Ig_sub"/>
</dbReference>
<keyword evidence="10" id="KW-0393">Immunoglobulin domain</keyword>
<feature type="domain" description="Ig-like" evidence="13">
    <location>
        <begin position="154"/>
        <end position="230"/>
    </location>
</feature>
<dbReference type="Pfam" id="PF07686">
    <property type="entry name" value="V-set"/>
    <property type="match status" value="1"/>
</dbReference>
<dbReference type="Pfam" id="PF08205">
    <property type="entry name" value="C2-set_2"/>
    <property type="match status" value="1"/>
</dbReference>
<proteinExistence type="predicted"/>
<comment type="subcellular location">
    <subcellularLocation>
        <location evidence="1">Cell membrane</location>
        <topology evidence="1">Single-pass type I membrane protein</topology>
    </subcellularLocation>
</comment>
<keyword evidence="9" id="KW-0325">Glycoprotein</keyword>
<dbReference type="InterPro" id="IPR051713">
    <property type="entry name" value="T-cell_Activation_Regulation"/>
</dbReference>
<gene>
    <name evidence="15" type="primary">LOC100374443</name>
</gene>
<dbReference type="InterPro" id="IPR013162">
    <property type="entry name" value="CD80_C2-set"/>
</dbReference>
<evidence type="ECO:0000256" key="7">
    <source>
        <dbReference type="ARBA" id="ARBA00023157"/>
    </source>
</evidence>
<dbReference type="Gene3D" id="2.60.40.10">
    <property type="entry name" value="Immunoglobulins"/>
    <property type="match status" value="2"/>
</dbReference>
<feature type="signal peptide" evidence="12">
    <location>
        <begin position="1"/>
        <end position="18"/>
    </location>
</feature>
<evidence type="ECO:0000256" key="1">
    <source>
        <dbReference type="ARBA" id="ARBA00004251"/>
    </source>
</evidence>
<evidence type="ECO:0000256" key="8">
    <source>
        <dbReference type="ARBA" id="ARBA00023170"/>
    </source>
</evidence>